<dbReference type="Pfam" id="PF01381">
    <property type="entry name" value="HTH_3"/>
    <property type="match status" value="1"/>
</dbReference>
<dbReference type="Pfam" id="PF21259">
    <property type="entry name" value="Rgg_C"/>
    <property type="match status" value="1"/>
</dbReference>
<sequence>MFIIEIAKLLKQLREERHISQRQLVEGISQRTTLSSFETNGTRIAFHLLEQYLDRMNITLDEFQFLLNQQKLTPKKELSQDLYNNYYHQNYEKVQQNLSYCLSLYEDTNDFYYYHLYAQYALVLENKNLFSLTDEEITDISNRLLSHFSTIENWGRFEYALFSNTLFHYDDDFIYTMIKSLDKKDAIASITDIHHKLKANAIFIFLKRGNYFYAKKLILHLEKKTTVEHMNSRLLIHYFKGILLVVDNQSEHGIQQINQVIGTFQYTGETSYADELSSFAAKFIN</sequence>
<keyword evidence="3" id="KW-1185">Reference proteome</keyword>
<feature type="domain" description="HTH cro/C1-type" evidence="1">
    <location>
        <begin position="10"/>
        <end position="63"/>
    </location>
</feature>
<reference evidence="3" key="1">
    <citation type="journal article" date="2019" name="Int. J. Syst. Evol. Microbiol.">
        <title>The Global Catalogue of Microorganisms (GCM) 10K type strain sequencing project: providing services to taxonomists for standard genome sequencing and annotation.</title>
        <authorList>
            <consortium name="The Broad Institute Genomics Platform"/>
            <consortium name="The Broad Institute Genome Sequencing Center for Infectious Disease"/>
            <person name="Wu L."/>
            <person name="Ma J."/>
        </authorList>
    </citation>
    <scope>NUCLEOTIDE SEQUENCE [LARGE SCALE GENOMIC DNA]</scope>
    <source>
        <strain evidence="3">CGMCC 1.19061</strain>
    </source>
</reference>
<evidence type="ECO:0000313" key="3">
    <source>
        <dbReference type="Proteomes" id="UP001596026"/>
    </source>
</evidence>
<dbReference type="PROSITE" id="PS50943">
    <property type="entry name" value="HTH_CROC1"/>
    <property type="match status" value="1"/>
</dbReference>
<comment type="caution">
    <text evidence="2">The sequence shown here is derived from an EMBL/GenBank/DDBJ whole genome shotgun (WGS) entry which is preliminary data.</text>
</comment>
<dbReference type="CDD" id="cd00093">
    <property type="entry name" value="HTH_XRE"/>
    <property type="match status" value="1"/>
</dbReference>
<gene>
    <name evidence="2" type="ORF">ACFO3L_07510</name>
</gene>
<dbReference type="InterPro" id="IPR011990">
    <property type="entry name" value="TPR-like_helical_dom_sf"/>
</dbReference>
<dbReference type="EMBL" id="JBHSGT010000043">
    <property type="protein sequence ID" value="MFC4710464.1"/>
    <property type="molecule type" value="Genomic_DNA"/>
</dbReference>
<dbReference type="InterPro" id="IPR010982">
    <property type="entry name" value="Lambda_DNA-bd_dom_sf"/>
</dbReference>
<dbReference type="InterPro" id="IPR010057">
    <property type="entry name" value="Transcription_activator_Rgg_C"/>
</dbReference>
<dbReference type="PANTHER" id="PTHR37038">
    <property type="entry name" value="TRANSCRIPTIONAL REGULATOR-RELATED"/>
    <property type="match status" value="1"/>
</dbReference>
<dbReference type="Gene3D" id="1.25.40.10">
    <property type="entry name" value="Tetratricopeptide repeat domain"/>
    <property type="match status" value="1"/>
</dbReference>
<name>A0ABV9M570_9ENTE</name>
<accession>A0ABV9M570</accession>
<dbReference type="RefSeq" id="WP_379965471.1">
    <property type="nucleotide sequence ID" value="NZ_JBHSGT010000043.1"/>
</dbReference>
<evidence type="ECO:0000259" key="1">
    <source>
        <dbReference type="PROSITE" id="PS50943"/>
    </source>
</evidence>
<dbReference type="SMART" id="SM00530">
    <property type="entry name" value="HTH_XRE"/>
    <property type="match status" value="1"/>
</dbReference>
<dbReference type="InterPro" id="IPR001387">
    <property type="entry name" value="Cro/C1-type_HTH"/>
</dbReference>
<dbReference type="SUPFAM" id="SSF47413">
    <property type="entry name" value="lambda repressor-like DNA-binding domains"/>
    <property type="match status" value="1"/>
</dbReference>
<protein>
    <submittedName>
        <fullName evidence="2">Helix-turn-helix domain-containing protein</fullName>
    </submittedName>
</protein>
<evidence type="ECO:0000313" key="2">
    <source>
        <dbReference type="EMBL" id="MFC4710464.1"/>
    </source>
</evidence>
<organism evidence="2 3">
    <name type="scientific">Enterococcus eurekensis</name>
    <dbReference type="NCBI Taxonomy" id="1159753"/>
    <lineage>
        <taxon>Bacteria</taxon>
        <taxon>Bacillati</taxon>
        <taxon>Bacillota</taxon>
        <taxon>Bacilli</taxon>
        <taxon>Lactobacillales</taxon>
        <taxon>Enterococcaceae</taxon>
        <taxon>Enterococcus</taxon>
    </lineage>
</organism>
<proteinExistence type="predicted"/>
<dbReference type="Proteomes" id="UP001596026">
    <property type="component" value="Unassembled WGS sequence"/>
</dbReference>
<dbReference type="InterPro" id="IPR053163">
    <property type="entry name" value="HTH-type_regulator_Rgg"/>
</dbReference>
<dbReference type="NCBIfam" id="TIGR01716">
    <property type="entry name" value="RGG_Cterm"/>
    <property type="match status" value="1"/>
</dbReference>